<reference evidence="3 4" key="1">
    <citation type="submission" date="2020-04" db="EMBL/GenBank/DDBJ databases">
        <authorList>
            <person name="Hitch T.C.A."/>
            <person name="Wylensek D."/>
            <person name="Clavel T."/>
        </authorList>
    </citation>
    <scope>NUCLEOTIDE SEQUENCE [LARGE SCALE GENOMIC DNA]</scope>
    <source>
        <strain evidence="3 4">Oil-RF-744-FAT-WT-6-1</strain>
    </source>
</reference>
<dbReference type="RefSeq" id="WP_075581640.1">
    <property type="nucleotide sequence ID" value="NZ_JABAFG010000002.1"/>
</dbReference>
<accession>A0A848BWK0</accession>
<evidence type="ECO:0000313" key="3">
    <source>
        <dbReference type="EMBL" id="NME27309.1"/>
    </source>
</evidence>
<dbReference type="PANTHER" id="PTHR36566:SF1">
    <property type="entry name" value="PYRIDINIUM-3,5-BISTHIOCARBOXYLIC ACID MONONUCLEOTIDE NICKEL INSERTION PROTEIN"/>
    <property type="match status" value="1"/>
</dbReference>
<evidence type="ECO:0000256" key="2">
    <source>
        <dbReference type="SAM" id="MobiDB-lite"/>
    </source>
</evidence>
<protein>
    <submittedName>
        <fullName evidence="3">LarC family nickel insertion protein</fullName>
    </submittedName>
</protein>
<feature type="compositionally biased region" description="Basic and acidic residues" evidence="2">
    <location>
        <begin position="70"/>
        <end position="91"/>
    </location>
</feature>
<evidence type="ECO:0000313" key="4">
    <source>
        <dbReference type="Proteomes" id="UP000591071"/>
    </source>
</evidence>
<dbReference type="Proteomes" id="UP000591071">
    <property type="component" value="Unassembled WGS sequence"/>
</dbReference>
<keyword evidence="1" id="KW-0533">Nickel</keyword>
<dbReference type="Pfam" id="PF01969">
    <property type="entry name" value="Ni_insertion"/>
    <property type="match status" value="1"/>
</dbReference>
<gene>
    <name evidence="3" type="ORF">HF872_01510</name>
</gene>
<dbReference type="EMBL" id="JABAFG010000002">
    <property type="protein sequence ID" value="NME27309.1"/>
    <property type="molecule type" value="Genomic_DNA"/>
</dbReference>
<name>A0A848BWK0_9FIRM</name>
<dbReference type="PANTHER" id="PTHR36566">
    <property type="entry name" value="NICKEL INSERTION PROTEIN-RELATED"/>
    <property type="match status" value="1"/>
</dbReference>
<organism evidence="3 4">
    <name type="scientific">Megasphaera hexanoica</name>
    <dbReference type="NCBI Taxonomy" id="1675036"/>
    <lineage>
        <taxon>Bacteria</taxon>
        <taxon>Bacillati</taxon>
        <taxon>Bacillota</taxon>
        <taxon>Negativicutes</taxon>
        <taxon>Veillonellales</taxon>
        <taxon>Veillonellaceae</taxon>
        <taxon>Megasphaera</taxon>
    </lineage>
</organism>
<proteinExistence type="predicted"/>
<dbReference type="AlphaFoldDB" id="A0A848BWK0"/>
<comment type="caution">
    <text evidence="3">The sequence shown here is derived from an EMBL/GenBank/DDBJ whole genome shotgun (WGS) entry which is preliminary data.</text>
</comment>
<feature type="region of interest" description="Disordered" evidence="2">
    <location>
        <begin position="70"/>
        <end position="102"/>
    </location>
</feature>
<dbReference type="InterPro" id="IPR002822">
    <property type="entry name" value="Ni_insertion"/>
</dbReference>
<evidence type="ECO:0000256" key="1">
    <source>
        <dbReference type="ARBA" id="ARBA00022596"/>
    </source>
</evidence>
<sequence length="293" mass="31811">MKTLYLDCFSGISGNMFIGMLIQAGVPFEEFQKAMAQLGLDGYSLICQPVNKLGIQSVYYNVLLDSEQDHHHHHDHEEGHHHDHGHEEGHGHGHHDHHNHGQTVKTAASLIDATGHHHHHQHRGLADITAIIEASPFTEEIKQKSLAVFQALAEAEAKVHGVPVSDIHFHEVGAIDCILDIVGTIWALDYLHIEQIGTSALHVGSGFVRCAHGIMPVPAPATAELLAGLPYYSTDIDGELVTPTGAALVKTLASYAGPRPEELIHETTAYGAGTKDLAIPNVLRGFIGECKKF</sequence>